<dbReference type="PIRSF" id="PIRSF004919">
    <property type="entry name" value="TldD"/>
    <property type="match status" value="1"/>
</dbReference>
<dbReference type="EC" id="3.4.24.-" evidence="8"/>
<dbReference type="EMBL" id="JANIDY010000003">
    <property type="protein sequence ID" value="MCX5618328.1"/>
    <property type="molecule type" value="Genomic_DNA"/>
</dbReference>
<keyword evidence="9" id="KW-1185">Reference proteome</keyword>
<dbReference type="Pfam" id="PF19290">
    <property type="entry name" value="PmbA_TldD_2nd"/>
    <property type="match status" value="1"/>
</dbReference>
<feature type="domain" description="Metalloprotease TldD/E C-terminal" evidence="6">
    <location>
        <begin position="259"/>
        <end position="492"/>
    </location>
</feature>
<comment type="caution">
    <text evidence="8">The sequence shown here is derived from an EMBL/GenBank/DDBJ whole genome shotgun (WGS) entry which is preliminary data.</text>
</comment>
<keyword evidence="3 8" id="KW-0378">Hydrolase</keyword>
<dbReference type="InterPro" id="IPR045569">
    <property type="entry name" value="Metalloprtase-TldD/E_C"/>
</dbReference>
<comment type="similarity">
    <text evidence="1">Belongs to the peptidase U62 family.</text>
</comment>
<evidence type="ECO:0000313" key="9">
    <source>
        <dbReference type="Proteomes" id="UP001165576"/>
    </source>
</evidence>
<evidence type="ECO:0000256" key="3">
    <source>
        <dbReference type="ARBA" id="ARBA00022801"/>
    </source>
</evidence>
<evidence type="ECO:0000259" key="5">
    <source>
        <dbReference type="Pfam" id="PF01523"/>
    </source>
</evidence>
<dbReference type="GO" id="GO:0008237">
    <property type="term" value="F:metallopeptidase activity"/>
    <property type="evidence" value="ECO:0007669"/>
    <property type="project" value="UniProtKB-KW"/>
</dbReference>
<dbReference type="Gene3D" id="3.30.2290.10">
    <property type="entry name" value="PmbA/TldD superfamily"/>
    <property type="match status" value="1"/>
</dbReference>
<name>A0ABT3WL25_9PROT</name>
<dbReference type="Pfam" id="PF01523">
    <property type="entry name" value="PmbA_TldD_1st"/>
    <property type="match status" value="1"/>
</dbReference>
<protein>
    <submittedName>
        <fullName evidence="8">Metalloprotease TldD</fullName>
        <ecNumber evidence="8">3.4.24.-</ecNumber>
    </submittedName>
</protein>
<keyword evidence="2" id="KW-0645">Protease</keyword>
<sequence>MSESSLTKISDSLFFHDALSWNHDEVSKQLSQSLAGMDDGELFLEYREEETLGLENGLLRNAGFNRSSGFGLRGVLGSQTIFAHSDLLGMEALRRAAEGLGSVERTALRPDQIPHGHVGDVKEADSRSALYGAVHPAAGSEFAQRAALLGEIDAYGRGLDSRVVQVNATLNTQWQVVRILRPAFLQGDRAGPLVDVRPLVRLDISVVVEQDGRRESGRAGQGGRYALSRLMDPSCWQAMTQEALRQALVNLGAVAAPAGEMPVVLGAGWPGILLHEAVGHGLEGDFNRKGTSVFSGCVGKRIAAPGVTVVDDGTLPERRGSLNMDDEGTPTHRTVLIEDGILRGYMQDRLNARLTSVAPTGNGRRQSYAHAPMPRMTNTIMTGGMSSEEEMIRSTKKGLYARNFGGGQVDITSGKFVFAASEAYLIEDGKITSPVRGATLIGSGSDVMEQISMIGPTMEMDPGIGTCGKAGQGVPVGVGQPMLKVSGLTVGGTTS</sequence>
<evidence type="ECO:0000256" key="2">
    <source>
        <dbReference type="ARBA" id="ARBA00022670"/>
    </source>
</evidence>
<feature type="domain" description="Metalloprotease TldD/E N-terminal" evidence="5">
    <location>
        <begin position="41"/>
        <end position="98"/>
    </location>
</feature>
<evidence type="ECO:0000313" key="8">
    <source>
        <dbReference type="EMBL" id="MCX5618328.1"/>
    </source>
</evidence>
<gene>
    <name evidence="8" type="primary">tldD</name>
    <name evidence="8" type="ORF">NQF86_06570</name>
</gene>
<evidence type="ECO:0000256" key="4">
    <source>
        <dbReference type="ARBA" id="ARBA00023049"/>
    </source>
</evidence>
<evidence type="ECO:0000259" key="6">
    <source>
        <dbReference type="Pfam" id="PF19289"/>
    </source>
</evidence>
<dbReference type="PANTHER" id="PTHR30624">
    <property type="entry name" value="UNCHARACTERIZED PROTEIN TLDD AND PMBA"/>
    <property type="match status" value="1"/>
</dbReference>
<dbReference type="SUPFAM" id="SSF111283">
    <property type="entry name" value="Putative modulator of DNA gyrase, PmbA/TldD"/>
    <property type="match status" value="1"/>
</dbReference>
<dbReference type="Pfam" id="PF19289">
    <property type="entry name" value="PmbA_TldD_3rd"/>
    <property type="match status" value="1"/>
</dbReference>
<dbReference type="PANTHER" id="PTHR30624:SF4">
    <property type="entry name" value="METALLOPROTEASE TLDD"/>
    <property type="match status" value="1"/>
</dbReference>
<keyword evidence="4 8" id="KW-0482">Metalloprotease</keyword>
<dbReference type="InterPro" id="IPR035068">
    <property type="entry name" value="TldD/PmbA_N"/>
</dbReference>
<dbReference type="InterPro" id="IPR025502">
    <property type="entry name" value="TldD"/>
</dbReference>
<feature type="domain" description="Metalloprotease TldD/E central" evidence="7">
    <location>
        <begin position="143"/>
        <end position="251"/>
    </location>
</feature>
<dbReference type="RefSeq" id="WP_266116839.1">
    <property type="nucleotide sequence ID" value="NZ_JANIDY010000003.1"/>
</dbReference>
<proteinExistence type="inferred from homology"/>
<organism evidence="8 9">
    <name type="scientific">Bombella pluederhausensis</name>
    <dbReference type="NCBI Taxonomy" id="2967336"/>
    <lineage>
        <taxon>Bacteria</taxon>
        <taxon>Pseudomonadati</taxon>
        <taxon>Pseudomonadota</taxon>
        <taxon>Alphaproteobacteria</taxon>
        <taxon>Acetobacterales</taxon>
        <taxon>Acetobacteraceae</taxon>
        <taxon>Bombella</taxon>
    </lineage>
</organism>
<dbReference type="InterPro" id="IPR002510">
    <property type="entry name" value="Metalloprtase-TldD/E_N"/>
</dbReference>
<dbReference type="NCBIfam" id="NF008006">
    <property type="entry name" value="PRK10735.1"/>
    <property type="match status" value="1"/>
</dbReference>
<evidence type="ECO:0000259" key="7">
    <source>
        <dbReference type="Pfam" id="PF19290"/>
    </source>
</evidence>
<dbReference type="Proteomes" id="UP001165576">
    <property type="component" value="Unassembled WGS sequence"/>
</dbReference>
<dbReference type="InterPro" id="IPR051463">
    <property type="entry name" value="Peptidase_U62_metallo"/>
</dbReference>
<dbReference type="InterPro" id="IPR036059">
    <property type="entry name" value="TldD/PmbA_sf"/>
</dbReference>
<accession>A0ABT3WL25</accession>
<reference evidence="8" key="1">
    <citation type="submission" date="2022-07" db="EMBL/GenBank/DDBJ databases">
        <title>Bombella genomes.</title>
        <authorList>
            <person name="Harer L."/>
            <person name="Styblova S."/>
            <person name="Ehrmann M."/>
        </authorList>
    </citation>
    <scope>NUCLEOTIDE SEQUENCE</scope>
    <source>
        <strain evidence="8">TMW 2.2543</strain>
    </source>
</reference>
<dbReference type="InterPro" id="IPR045570">
    <property type="entry name" value="Metalloprtase-TldD/E_cen_dom"/>
</dbReference>
<evidence type="ECO:0000256" key="1">
    <source>
        <dbReference type="ARBA" id="ARBA00005836"/>
    </source>
</evidence>